<evidence type="ECO:0000313" key="2">
    <source>
        <dbReference type="EMBL" id="MBD2751353.1"/>
    </source>
</evidence>
<dbReference type="Proteomes" id="UP000653797">
    <property type="component" value="Unassembled WGS sequence"/>
</dbReference>
<protein>
    <submittedName>
        <fullName evidence="2">ScyD/ScyE family protein</fullName>
    </submittedName>
</protein>
<feature type="chain" id="PRO_5037287968" evidence="1">
    <location>
        <begin position="23"/>
        <end position="347"/>
    </location>
</feature>
<dbReference type="Gene3D" id="2.130.10.10">
    <property type="entry name" value="YVTN repeat-like/Quinoprotein amine dehydrogenase"/>
    <property type="match status" value="1"/>
</dbReference>
<proteinExistence type="predicted"/>
<dbReference type="SUPFAM" id="SSF63829">
    <property type="entry name" value="Calcium-dependent phosphotriesterase"/>
    <property type="match status" value="1"/>
</dbReference>
<sequence>MFYKVSLSISLFALTAFLITGCQDHQNPAPPTPSLTSTTLATGLKGLIGVETDSQGRVWITESGSGQNDGRVSMVGPNGTVYPAITGFDSEIFQGEPNGLNHLLFADGWLYILGSHSRLYKVNVSGFKPGDPSILASSLVVEDKKQFLLDYKFTNDPSHYLKDTEDTHLYNMVLGPDGALYFTDAGTNAIIRRSKTGDWSVVVEVPGIASPLAPLPAFVESVPTGITFNGKDFIVTTLLGFPFPANSSIIYKMSTSGVLTTFPMKFTSLVDVENDGNGGMLVLQHAVFGAMGFADNTGKLIRTNGTTSTELLTGLNKATDLKVVDSHTAYLTTLEDGKSGILRKITF</sequence>
<evidence type="ECO:0000313" key="3">
    <source>
        <dbReference type="Proteomes" id="UP000653797"/>
    </source>
</evidence>
<organism evidence="2 3">
    <name type="scientific">Spirosoma validum</name>
    <dbReference type="NCBI Taxonomy" id="2771355"/>
    <lineage>
        <taxon>Bacteria</taxon>
        <taxon>Pseudomonadati</taxon>
        <taxon>Bacteroidota</taxon>
        <taxon>Cytophagia</taxon>
        <taxon>Cytophagales</taxon>
        <taxon>Cytophagaceae</taxon>
        <taxon>Spirosoma</taxon>
    </lineage>
</organism>
<comment type="caution">
    <text evidence="2">The sequence shown here is derived from an EMBL/GenBank/DDBJ whole genome shotgun (WGS) entry which is preliminary data.</text>
</comment>
<gene>
    <name evidence="2" type="ORF">IC230_00500</name>
</gene>
<accession>A0A927AX19</accession>
<feature type="signal peptide" evidence="1">
    <location>
        <begin position="1"/>
        <end position="22"/>
    </location>
</feature>
<dbReference type="RefSeq" id="WP_191037002.1">
    <property type="nucleotide sequence ID" value="NZ_JACXAA010000001.1"/>
</dbReference>
<dbReference type="NCBIfam" id="NF033206">
    <property type="entry name" value="ScyE_fam"/>
    <property type="match status" value="1"/>
</dbReference>
<keyword evidence="3" id="KW-1185">Reference proteome</keyword>
<evidence type="ECO:0000256" key="1">
    <source>
        <dbReference type="SAM" id="SignalP"/>
    </source>
</evidence>
<dbReference type="PROSITE" id="PS51257">
    <property type="entry name" value="PROKAR_LIPOPROTEIN"/>
    <property type="match status" value="1"/>
</dbReference>
<keyword evidence="1" id="KW-0732">Signal</keyword>
<dbReference type="InterPro" id="IPR015943">
    <property type="entry name" value="WD40/YVTN_repeat-like_dom_sf"/>
</dbReference>
<name>A0A927AX19_9BACT</name>
<reference evidence="2" key="1">
    <citation type="submission" date="2020-09" db="EMBL/GenBank/DDBJ databases">
        <authorList>
            <person name="Kim M.K."/>
        </authorList>
    </citation>
    <scope>NUCLEOTIDE SEQUENCE</scope>
    <source>
        <strain evidence="2">BT704</strain>
    </source>
</reference>
<dbReference type="AlphaFoldDB" id="A0A927AX19"/>
<dbReference type="EMBL" id="JACXAA010000001">
    <property type="protein sequence ID" value="MBD2751353.1"/>
    <property type="molecule type" value="Genomic_DNA"/>
</dbReference>
<dbReference type="InterPro" id="IPR048031">
    <property type="entry name" value="ScyD/ScyE-like"/>
</dbReference>